<name>A0ABW7BEX4_9ACTN</name>
<protein>
    <submittedName>
        <fullName evidence="1">Uncharacterized protein</fullName>
    </submittedName>
</protein>
<comment type="caution">
    <text evidence="1">The sequence shown here is derived from an EMBL/GenBank/DDBJ whole genome shotgun (WGS) entry which is preliminary data.</text>
</comment>
<dbReference type="EMBL" id="JBICYV010000015">
    <property type="protein sequence ID" value="MFG3014299.1"/>
    <property type="molecule type" value="Genomic_DNA"/>
</dbReference>
<organism evidence="1 2">
    <name type="scientific">Streptomyces cinerochromogenes</name>
    <dbReference type="NCBI Taxonomy" id="66422"/>
    <lineage>
        <taxon>Bacteria</taxon>
        <taxon>Bacillati</taxon>
        <taxon>Actinomycetota</taxon>
        <taxon>Actinomycetes</taxon>
        <taxon>Kitasatosporales</taxon>
        <taxon>Streptomycetaceae</taxon>
        <taxon>Streptomyces</taxon>
    </lineage>
</organism>
<dbReference type="Proteomes" id="UP001604267">
    <property type="component" value="Unassembled WGS sequence"/>
</dbReference>
<keyword evidence="2" id="KW-1185">Reference proteome</keyword>
<proteinExistence type="predicted"/>
<reference evidence="1 2" key="1">
    <citation type="submission" date="2024-10" db="EMBL/GenBank/DDBJ databases">
        <title>The Natural Products Discovery Center: Release of the First 8490 Sequenced Strains for Exploring Actinobacteria Biosynthetic Diversity.</title>
        <authorList>
            <person name="Kalkreuter E."/>
            <person name="Kautsar S.A."/>
            <person name="Yang D."/>
            <person name="Bader C.D."/>
            <person name="Teijaro C.N."/>
            <person name="Fluegel L."/>
            <person name="Davis C.M."/>
            <person name="Simpson J.R."/>
            <person name="Lauterbach L."/>
            <person name="Steele A.D."/>
            <person name="Gui C."/>
            <person name="Meng S."/>
            <person name="Li G."/>
            <person name="Viehrig K."/>
            <person name="Ye F."/>
            <person name="Su P."/>
            <person name="Kiefer A.F."/>
            <person name="Nichols A."/>
            <person name="Cepeda A.J."/>
            <person name="Yan W."/>
            <person name="Fan B."/>
            <person name="Jiang Y."/>
            <person name="Adhikari A."/>
            <person name="Zheng C.-J."/>
            <person name="Schuster L."/>
            <person name="Cowan T.M."/>
            <person name="Smanski M.J."/>
            <person name="Chevrette M.G."/>
            <person name="De Carvalho L.P.S."/>
            <person name="Shen B."/>
        </authorList>
    </citation>
    <scope>NUCLEOTIDE SEQUENCE [LARGE SCALE GENOMIC DNA]</scope>
    <source>
        <strain evidence="1 2">NPDC048320</strain>
    </source>
</reference>
<evidence type="ECO:0000313" key="2">
    <source>
        <dbReference type="Proteomes" id="UP001604267"/>
    </source>
</evidence>
<evidence type="ECO:0000313" key="1">
    <source>
        <dbReference type="EMBL" id="MFG3014299.1"/>
    </source>
</evidence>
<dbReference type="RefSeq" id="WP_392820844.1">
    <property type="nucleotide sequence ID" value="NZ_JBICYV010000015.1"/>
</dbReference>
<accession>A0ABW7BEX4</accession>
<sequence length="126" mass="13300">MELISKAQLEALTSRTYTDAEFSVIDLMTTDTIRGEVGDRITDPPQPGIASVALGMAARVLVNSGGVSSEQAGGMLISYFASQIGQAMSFDERRRLRRAVGMASGASSLNVGPEDIAPPVAVWRAI</sequence>
<gene>
    <name evidence="1" type="ORF">ACGFZB_28550</name>
</gene>